<evidence type="ECO:0000313" key="6">
    <source>
        <dbReference type="EMBL" id="PJJ73791.1"/>
    </source>
</evidence>
<dbReference type="PANTHER" id="PTHR30126:SF39">
    <property type="entry name" value="HTH-TYPE TRANSCRIPTIONAL REGULATOR CYSL"/>
    <property type="match status" value="1"/>
</dbReference>
<keyword evidence="4" id="KW-0804">Transcription</keyword>
<dbReference type="GO" id="GO:0000976">
    <property type="term" value="F:transcription cis-regulatory region binding"/>
    <property type="evidence" value="ECO:0007669"/>
    <property type="project" value="TreeGrafter"/>
</dbReference>
<dbReference type="PANTHER" id="PTHR30126">
    <property type="entry name" value="HTH-TYPE TRANSCRIPTIONAL REGULATOR"/>
    <property type="match status" value="1"/>
</dbReference>
<evidence type="ECO:0000256" key="4">
    <source>
        <dbReference type="ARBA" id="ARBA00023163"/>
    </source>
</evidence>
<dbReference type="InterPro" id="IPR036390">
    <property type="entry name" value="WH_DNA-bd_sf"/>
</dbReference>
<evidence type="ECO:0000259" key="5">
    <source>
        <dbReference type="PROSITE" id="PS50931"/>
    </source>
</evidence>
<evidence type="ECO:0000256" key="3">
    <source>
        <dbReference type="ARBA" id="ARBA00023125"/>
    </source>
</evidence>
<dbReference type="SUPFAM" id="SSF53850">
    <property type="entry name" value="Periplasmic binding protein-like II"/>
    <property type="match status" value="1"/>
</dbReference>
<gene>
    <name evidence="6" type="ORF">CLV28_1269</name>
</gene>
<dbReference type="RefSeq" id="WP_100422496.1">
    <property type="nucleotide sequence ID" value="NZ_BOOX01000022.1"/>
</dbReference>
<comment type="similarity">
    <text evidence="1">Belongs to the LysR transcriptional regulatory family.</text>
</comment>
<protein>
    <submittedName>
        <fullName evidence="6">DNA-binding transcriptional LysR family regulator</fullName>
    </submittedName>
</protein>
<dbReference type="AlphaFoldDB" id="A0A2M9CPG2"/>
<reference evidence="6 7" key="1">
    <citation type="submission" date="2017-11" db="EMBL/GenBank/DDBJ databases">
        <title>Genomic Encyclopedia of Archaeal and Bacterial Type Strains, Phase II (KMG-II): From Individual Species to Whole Genera.</title>
        <authorList>
            <person name="Goeker M."/>
        </authorList>
    </citation>
    <scope>NUCLEOTIDE SEQUENCE [LARGE SCALE GENOMIC DNA]</scope>
    <source>
        <strain evidence="6 7">DSM 25478</strain>
    </source>
</reference>
<dbReference type="Gene3D" id="1.10.10.10">
    <property type="entry name" value="Winged helix-like DNA-binding domain superfamily/Winged helix DNA-binding domain"/>
    <property type="match status" value="1"/>
</dbReference>
<accession>A0A2M9CPG2</accession>
<dbReference type="InterPro" id="IPR036388">
    <property type="entry name" value="WH-like_DNA-bd_sf"/>
</dbReference>
<dbReference type="GO" id="GO:0003700">
    <property type="term" value="F:DNA-binding transcription factor activity"/>
    <property type="evidence" value="ECO:0007669"/>
    <property type="project" value="InterPro"/>
</dbReference>
<dbReference type="SUPFAM" id="SSF46785">
    <property type="entry name" value="Winged helix' DNA-binding domain"/>
    <property type="match status" value="1"/>
</dbReference>
<name>A0A2M9CPG2_9CELL</name>
<dbReference type="InterPro" id="IPR000847">
    <property type="entry name" value="LysR_HTH_N"/>
</dbReference>
<dbReference type="Gene3D" id="3.40.190.10">
    <property type="entry name" value="Periplasmic binding protein-like II"/>
    <property type="match status" value="2"/>
</dbReference>
<dbReference type="PRINTS" id="PR00039">
    <property type="entry name" value="HTHLYSR"/>
</dbReference>
<comment type="caution">
    <text evidence="6">The sequence shown here is derived from an EMBL/GenBank/DDBJ whole genome shotgun (WGS) entry which is preliminary data.</text>
</comment>
<sequence>METRASSRAERTSLAALELLVATDLHGSISAGARALGVSQPTASAGLRRLERALGLDLLARGTRGTHLTETGHATAAWARDVIDASDRFEHSVEALRSAPSARVRLAASLTIAEYLAPRWLASLAAGGDRPDVELVVRNSREVMELVVADDVELGFVESGTVRRGLRSRTFARDELVCVVAAEHPWARRRSVTPAELVAGGLVVRERGSGTRETLERALVATGDRLPAHLPYLGSTAAVKTAVRHGGAVAVLSSLTVADDVTHGTFVRVPVPGLDLVRRLRVVWRDGVELSATARRIVAAAMR</sequence>
<keyword evidence="2" id="KW-0805">Transcription regulation</keyword>
<organism evidence="6 7">
    <name type="scientific">Sediminihabitans luteus</name>
    <dbReference type="NCBI Taxonomy" id="1138585"/>
    <lineage>
        <taxon>Bacteria</taxon>
        <taxon>Bacillati</taxon>
        <taxon>Actinomycetota</taxon>
        <taxon>Actinomycetes</taxon>
        <taxon>Micrococcales</taxon>
        <taxon>Cellulomonadaceae</taxon>
        <taxon>Sediminihabitans</taxon>
    </lineage>
</organism>
<dbReference type="Pfam" id="PF03466">
    <property type="entry name" value="LysR_substrate"/>
    <property type="match status" value="1"/>
</dbReference>
<dbReference type="Proteomes" id="UP000231693">
    <property type="component" value="Unassembled WGS sequence"/>
</dbReference>
<keyword evidence="3 6" id="KW-0238">DNA-binding</keyword>
<dbReference type="Pfam" id="PF00126">
    <property type="entry name" value="HTH_1"/>
    <property type="match status" value="1"/>
</dbReference>
<evidence type="ECO:0000256" key="1">
    <source>
        <dbReference type="ARBA" id="ARBA00009437"/>
    </source>
</evidence>
<proteinExistence type="inferred from homology"/>
<evidence type="ECO:0000313" key="7">
    <source>
        <dbReference type="Proteomes" id="UP000231693"/>
    </source>
</evidence>
<dbReference type="InterPro" id="IPR005119">
    <property type="entry name" value="LysR_subst-bd"/>
</dbReference>
<feature type="domain" description="HTH lysR-type" evidence="5">
    <location>
        <begin position="12"/>
        <end position="69"/>
    </location>
</feature>
<dbReference type="EMBL" id="PGFE01000002">
    <property type="protein sequence ID" value="PJJ73791.1"/>
    <property type="molecule type" value="Genomic_DNA"/>
</dbReference>
<dbReference type="PROSITE" id="PS50931">
    <property type="entry name" value="HTH_LYSR"/>
    <property type="match status" value="1"/>
</dbReference>
<dbReference type="OrthoDB" id="9808620at2"/>
<evidence type="ECO:0000256" key="2">
    <source>
        <dbReference type="ARBA" id="ARBA00023015"/>
    </source>
</evidence>
<keyword evidence="7" id="KW-1185">Reference proteome</keyword>